<dbReference type="GO" id="GO:0004222">
    <property type="term" value="F:metalloendopeptidase activity"/>
    <property type="evidence" value="ECO:0007669"/>
    <property type="project" value="InterPro"/>
</dbReference>
<evidence type="ECO:0000256" key="2">
    <source>
        <dbReference type="ARBA" id="ARBA00022670"/>
    </source>
</evidence>
<comment type="cofactor">
    <cofactor evidence="1">
        <name>Zn(2+)</name>
        <dbReference type="ChEBI" id="CHEBI:29105"/>
    </cofactor>
</comment>
<dbReference type="Pfam" id="PF01400">
    <property type="entry name" value="Astacin"/>
    <property type="match status" value="1"/>
</dbReference>
<dbReference type="InterPro" id="IPR024079">
    <property type="entry name" value="MetalloPept_cat_dom_sf"/>
</dbReference>
<accession>A0A1B6JZN5</accession>
<keyword evidence="4" id="KW-0378">Hydrolase</keyword>
<dbReference type="EMBL" id="GECU01003030">
    <property type="protein sequence ID" value="JAT04677.1"/>
    <property type="molecule type" value="Transcribed_RNA"/>
</dbReference>
<sequence length="355" mass="42550">MRVLLILVWIYHHTECQFVQEQPTIVQYGNQHGRLYPRRQFRKLESSANEIYNGLVYYDIDPFLTQIMRQAIIRALAYWRKLNTCVEWKQKYNYPEENQQIYPYVTFAKATGINSYVRKNYGPGPTHHIILISDYHFSATIKLSDDETTSLILHMMLHYLNIPDEHQRPDRDCYVFVDKWYAENDPSFRTPTPYKPKLDFLREWKFDSLNGFLKRNSAFMFSQFPYDHHSVMQYPPIGRGYNGLWIKNPSSVTWENAVIRLHERFHGTPIHSLGRVNGTLSMYDIWKVNWLWCGELSYCERRRDKTCTDVDEPFREEKFTRECNRTGWPYIATTTPRPRTTIWRGRYGPITEPDR</sequence>
<dbReference type="GO" id="GO:0046872">
    <property type="term" value="F:metal ion binding"/>
    <property type="evidence" value="ECO:0007669"/>
    <property type="project" value="UniProtKB-KW"/>
</dbReference>
<keyword evidence="3" id="KW-0479">Metal-binding</keyword>
<feature type="signal peptide" evidence="7">
    <location>
        <begin position="1"/>
        <end position="16"/>
    </location>
</feature>
<keyword evidence="6" id="KW-0482">Metalloprotease</keyword>
<reference evidence="9" key="1">
    <citation type="submission" date="2015-11" db="EMBL/GenBank/DDBJ databases">
        <title>De novo transcriptome assembly of four potential Pierce s Disease insect vectors from Arizona vineyards.</title>
        <authorList>
            <person name="Tassone E.E."/>
        </authorList>
    </citation>
    <scope>NUCLEOTIDE SEQUENCE</scope>
</reference>
<dbReference type="PANTHER" id="PTHR10127">
    <property type="entry name" value="DISCOIDIN, CUB, EGF, LAMININ , AND ZINC METALLOPROTEASE DOMAIN CONTAINING"/>
    <property type="match status" value="1"/>
</dbReference>
<dbReference type="AlphaFoldDB" id="A0A1B6JZN5"/>
<protein>
    <recommendedName>
        <fullName evidence="8">Peptidase M12A domain-containing protein</fullName>
    </recommendedName>
</protein>
<dbReference type="InterPro" id="IPR001506">
    <property type="entry name" value="Peptidase_M12A"/>
</dbReference>
<evidence type="ECO:0000313" key="9">
    <source>
        <dbReference type="EMBL" id="JAT04677.1"/>
    </source>
</evidence>
<keyword evidence="7" id="KW-0732">Signal</keyword>
<feature type="chain" id="PRO_5008586166" description="Peptidase M12A domain-containing protein" evidence="7">
    <location>
        <begin position="17"/>
        <end position="355"/>
    </location>
</feature>
<evidence type="ECO:0000256" key="4">
    <source>
        <dbReference type="ARBA" id="ARBA00022801"/>
    </source>
</evidence>
<evidence type="ECO:0000256" key="6">
    <source>
        <dbReference type="ARBA" id="ARBA00023049"/>
    </source>
</evidence>
<evidence type="ECO:0000259" key="8">
    <source>
        <dbReference type="Pfam" id="PF01400"/>
    </source>
</evidence>
<keyword evidence="2" id="KW-0645">Protease</keyword>
<dbReference type="PANTHER" id="PTHR10127:SF780">
    <property type="entry name" value="METALLOENDOPEPTIDASE"/>
    <property type="match status" value="1"/>
</dbReference>
<evidence type="ECO:0000256" key="3">
    <source>
        <dbReference type="ARBA" id="ARBA00022723"/>
    </source>
</evidence>
<proteinExistence type="predicted"/>
<evidence type="ECO:0000256" key="7">
    <source>
        <dbReference type="SAM" id="SignalP"/>
    </source>
</evidence>
<feature type="domain" description="Peptidase M12A" evidence="8">
    <location>
        <begin position="55"/>
        <end position="179"/>
    </location>
</feature>
<evidence type="ECO:0000256" key="5">
    <source>
        <dbReference type="ARBA" id="ARBA00022833"/>
    </source>
</evidence>
<keyword evidence="5" id="KW-0862">Zinc</keyword>
<dbReference type="GO" id="GO:0006508">
    <property type="term" value="P:proteolysis"/>
    <property type="evidence" value="ECO:0007669"/>
    <property type="project" value="UniProtKB-KW"/>
</dbReference>
<name>A0A1B6JZN5_9HEMI</name>
<dbReference type="Gene3D" id="3.40.390.10">
    <property type="entry name" value="Collagenase (Catalytic Domain)"/>
    <property type="match status" value="1"/>
</dbReference>
<gene>
    <name evidence="9" type="ORF">g.9605</name>
</gene>
<evidence type="ECO:0000256" key="1">
    <source>
        <dbReference type="ARBA" id="ARBA00001947"/>
    </source>
</evidence>
<dbReference type="SUPFAM" id="SSF55486">
    <property type="entry name" value="Metalloproteases ('zincins'), catalytic domain"/>
    <property type="match status" value="1"/>
</dbReference>
<organism evidence="9">
    <name type="scientific">Homalodisca liturata</name>
    <dbReference type="NCBI Taxonomy" id="320908"/>
    <lineage>
        <taxon>Eukaryota</taxon>
        <taxon>Metazoa</taxon>
        <taxon>Ecdysozoa</taxon>
        <taxon>Arthropoda</taxon>
        <taxon>Hexapoda</taxon>
        <taxon>Insecta</taxon>
        <taxon>Pterygota</taxon>
        <taxon>Neoptera</taxon>
        <taxon>Paraneoptera</taxon>
        <taxon>Hemiptera</taxon>
        <taxon>Auchenorrhyncha</taxon>
        <taxon>Membracoidea</taxon>
        <taxon>Cicadellidae</taxon>
        <taxon>Cicadellinae</taxon>
        <taxon>Proconiini</taxon>
        <taxon>Homalodisca</taxon>
    </lineage>
</organism>